<dbReference type="Pfam" id="PF05494">
    <property type="entry name" value="MlaC"/>
    <property type="match status" value="1"/>
</dbReference>
<protein>
    <recommendedName>
        <fullName evidence="2">Toluene tolerance protein</fullName>
    </recommendedName>
</protein>
<dbReference type="PANTHER" id="PTHR36573">
    <property type="entry name" value="INTERMEMBRANE PHOSPHOLIPID TRANSPORT SYSTEM BINDING PROTEIN MLAC"/>
    <property type="match status" value="1"/>
</dbReference>
<dbReference type="InterPro" id="IPR008869">
    <property type="entry name" value="MlaC/ttg2D"/>
</dbReference>
<sequence>MSLKKFLIKFSLILIVFSVFVGKSFSLEPEEFVQSVVNQASLILAKNFTKEQKIEKLKSIAEKAVDIRGIGYYSLGTHRKNLSDDKKKEYLNIFKKYFLKSFASRLAEYTDPKISVISQKKLNEKYTMVSSILLATEEKPEVKIDWRIVTKNPDKPLIIDVVIEGVSLAKVQKEEFNSVIQSNNGDINALLTSLKEFINK</sequence>
<evidence type="ECO:0000313" key="1">
    <source>
        <dbReference type="EMBL" id="SVC74805.1"/>
    </source>
</evidence>
<reference evidence="1" key="1">
    <citation type="submission" date="2018-05" db="EMBL/GenBank/DDBJ databases">
        <authorList>
            <person name="Lanie J.A."/>
            <person name="Ng W.-L."/>
            <person name="Kazmierczak K.M."/>
            <person name="Andrzejewski T.M."/>
            <person name="Davidsen T.M."/>
            <person name="Wayne K.J."/>
            <person name="Tettelin H."/>
            <person name="Glass J.I."/>
            <person name="Rusch D."/>
            <person name="Podicherti R."/>
            <person name="Tsui H.-C.T."/>
            <person name="Winkler M.E."/>
        </authorList>
    </citation>
    <scope>NUCLEOTIDE SEQUENCE</scope>
</reference>
<evidence type="ECO:0008006" key="2">
    <source>
        <dbReference type="Google" id="ProtNLM"/>
    </source>
</evidence>
<dbReference type="EMBL" id="UINC01108584">
    <property type="protein sequence ID" value="SVC74805.1"/>
    <property type="molecule type" value="Genomic_DNA"/>
</dbReference>
<dbReference type="InterPro" id="IPR042245">
    <property type="entry name" value="Tgt2/MlaC_sf"/>
</dbReference>
<dbReference type="AlphaFoldDB" id="A0A382PQ45"/>
<proteinExistence type="predicted"/>
<dbReference type="PANTHER" id="PTHR36573:SF1">
    <property type="entry name" value="INTERMEMBRANE PHOSPHOLIPID TRANSPORT SYSTEM BINDING PROTEIN MLAC"/>
    <property type="match status" value="1"/>
</dbReference>
<gene>
    <name evidence="1" type="ORF">METZ01_LOCUS327659</name>
</gene>
<organism evidence="1">
    <name type="scientific">marine metagenome</name>
    <dbReference type="NCBI Taxonomy" id="408172"/>
    <lineage>
        <taxon>unclassified sequences</taxon>
        <taxon>metagenomes</taxon>
        <taxon>ecological metagenomes</taxon>
    </lineage>
</organism>
<accession>A0A382PQ45</accession>
<name>A0A382PQ45_9ZZZZ</name>
<dbReference type="Gene3D" id="3.10.450.710">
    <property type="entry name" value="Tgt2/MlaC"/>
    <property type="match status" value="1"/>
</dbReference>